<dbReference type="NCBIfam" id="TIGR02595">
    <property type="entry name" value="PEP_CTERM"/>
    <property type="match status" value="1"/>
</dbReference>
<reference evidence="3" key="1">
    <citation type="submission" date="2020-05" db="EMBL/GenBank/DDBJ databases">
        <title>High-Quality Genomes of Partial-Nitritation/Anammox System by Hierarchical Clustering Based Hybrid Assembly.</title>
        <authorList>
            <person name="Liu L."/>
            <person name="Wang Y."/>
            <person name="Che Y."/>
            <person name="Chen Y."/>
            <person name="Xia Y."/>
            <person name="Luo R."/>
            <person name="Cheng S.H."/>
            <person name="Zheng C."/>
            <person name="Zhang T."/>
        </authorList>
    </citation>
    <scope>NUCLEOTIDE SEQUENCE</scope>
    <source>
        <strain evidence="3">H1_PAT1</strain>
    </source>
</reference>
<sequence length="228" mass="23674">MKQWMGFLAAVLITAPMQQALAATTVVEVKALENSTGGGSGASVSVIAGNSFSVSVDPLDLWSAGALPRWSNADGLAGPLFATGFPDTNGDDPGVPVGTLIGGDFGLLNLGGLSAPHGTLVGQWGSGGNYFAIGTSYTSIALENTLNLFYFDSNNGDNSGSILATVTAVPEPETYAMLLAGLGLLGFAVNRKITSRLTLIFLDKGRKSEAALTVFRRMYPCRLFSMLN</sequence>
<feature type="signal peptide" evidence="1">
    <location>
        <begin position="1"/>
        <end position="22"/>
    </location>
</feature>
<evidence type="ECO:0000259" key="2">
    <source>
        <dbReference type="Pfam" id="PF07589"/>
    </source>
</evidence>
<protein>
    <submittedName>
        <fullName evidence="3">PEP-CTERM sorting domain-containing protein</fullName>
    </submittedName>
</protein>
<dbReference type="AlphaFoldDB" id="A0A928Y5C0"/>
<dbReference type="Proteomes" id="UP000710385">
    <property type="component" value="Unassembled WGS sequence"/>
</dbReference>
<accession>A0A928Y5C0</accession>
<dbReference type="InterPro" id="IPR013424">
    <property type="entry name" value="Ice-binding_C"/>
</dbReference>
<feature type="domain" description="Ice-binding protein C-terminal" evidence="2">
    <location>
        <begin position="168"/>
        <end position="192"/>
    </location>
</feature>
<comment type="caution">
    <text evidence="3">The sequence shown here is derived from an EMBL/GenBank/DDBJ whole genome shotgun (WGS) entry which is preliminary data.</text>
</comment>
<proteinExistence type="predicted"/>
<evidence type="ECO:0000256" key="1">
    <source>
        <dbReference type="SAM" id="SignalP"/>
    </source>
</evidence>
<keyword evidence="1" id="KW-0732">Signal</keyword>
<feature type="chain" id="PRO_5037043910" evidence="1">
    <location>
        <begin position="23"/>
        <end position="228"/>
    </location>
</feature>
<evidence type="ECO:0000313" key="3">
    <source>
        <dbReference type="EMBL" id="MBE7525805.1"/>
    </source>
</evidence>
<dbReference type="Pfam" id="PF07589">
    <property type="entry name" value="PEP-CTERM"/>
    <property type="match status" value="1"/>
</dbReference>
<name>A0A928Y5C0_UNCKA</name>
<organism evidence="3 4">
    <name type="scientific">candidate division WWE3 bacterium</name>
    <dbReference type="NCBI Taxonomy" id="2053526"/>
    <lineage>
        <taxon>Bacteria</taxon>
        <taxon>Katanobacteria</taxon>
    </lineage>
</organism>
<dbReference type="EMBL" id="JABTTY010000002">
    <property type="protein sequence ID" value="MBE7525805.1"/>
    <property type="molecule type" value="Genomic_DNA"/>
</dbReference>
<dbReference type="Gene3D" id="2.60.120.430">
    <property type="entry name" value="Galactose-binding lectin"/>
    <property type="match status" value="1"/>
</dbReference>
<gene>
    <name evidence="3" type="ORF">HS096_05775</name>
</gene>
<evidence type="ECO:0000313" key="4">
    <source>
        <dbReference type="Proteomes" id="UP000710385"/>
    </source>
</evidence>